<dbReference type="SUPFAM" id="SSF103473">
    <property type="entry name" value="MFS general substrate transporter"/>
    <property type="match status" value="1"/>
</dbReference>
<evidence type="ECO:0000256" key="1">
    <source>
        <dbReference type="SAM" id="Phobius"/>
    </source>
</evidence>
<feature type="transmembrane region" description="Helical" evidence="1">
    <location>
        <begin position="25"/>
        <end position="45"/>
    </location>
</feature>
<keyword evidence="3" id="KW-1185">Reference proteome</keyword>
<protein>
    <submittedName>
        <fullName evidence="2">Uncharacterized protein</fullName>
    </submittedName>
</protein>
<feature type="transmembrane region" description="Helical" evidence="1">
    <location>
        <begin position="87"/>
        <end position="108"/>
    </location>
</feature>
<sequence length="171" mass="19844">MENTTIWYKVSDFIKALPSLIMDTFFWLLFSFGIIFVNIFIIMGMKSISFNKVIERFDIALCILTTVVCFLVGIIYLMYLSEKKRRFVFAWSIVFAAIAACLSIILMIQIELNTSFFKKGYVKTGLYITFIFSIILALISKYDETNMRDRTYGAESREIDEITIGGKEFKL</sequence>
<proteinExistence type="predicted"/>
<accession>A0ABT8EAH6</accession>
<keyword evidence="1" id="KW-0472">Membrane</keyword>
<evidence type="ECO:0000313" key="3">
    <source>
        <dbReference type="Proteomes" id="UP001168694"/>
    </source>
</evidence>
<feature type="transmembrane region" description="Helical" evidence="1">
    <location>
        <begin position="120"/>
        <end position="139"/>
    </location>
</feature>
<dbReference type="EMBL" id="JAUHLN010000004">
    <property type="protein sequence ID" value="MDN4074924.1"/>
    <property type="molecule type" value="Genomic_DNA"/>
</dbReference>
<dbReference type="InterPro" id="IPR036259">
    <property type="entry name" value="MFS_trans_sf"/>
</dbReference>
<feature type="transmembrane region" description="Helical" evidence="1">
    <location>
        <begin position="57"/>
        <end position="81"/>
    </location>
</feature>
<keyword evidence="1" id="KW-1133">Transmembrane helix</keyword>
<gene>
    <name evidence="2" type="ORF">QYF49_18275</name>
</gene>
<comment type="caution">
    <text evidence="2">The sequence shown here is derived from an EMBL/GenBank/DDBJ whole genome shotgun (WGS) entry which is preliminary data.</text>
</comment>
<name>A0ABT8EAH6_9BACL</name>
<keyword evidence="1" id="KW-0812">Transmembrane</keyword>
<organism evidence="2 3">
    <name type="scientific">Fictibacillus terranigra</name>
    <dbReference type="NCBI Taxonomy" id="3058424"/>
    <lineage>
        <taxon>Bacteria</taxon>
        <taxon>Bacillati</taxon>
        <taxon>Bacillota</taxon>
        <taxon>Bacilli</taxon>
        <taxon>Bacillales</taxon>
        <taxon>Fictibacillaceae</taxon>
        <taxon>Fictibacillus</taxon>
    </lineage>
</organism>
<evidence type="ECO:0000313" key="2">
    <source>
        <dbReference type="EMBL" id="MDN4074924.1"/>
    </source>
</evidence>
<reference evidence="2" key="1">
    <citation type="submission" date="2023-06" db="EMBL/GenBank/DDBJ databases">
        <title>Draft Genome Sequences of Representative Paenibacillus Polymyxa, Bacillus cereus, Fictibacillus sp., and Brevibacillus agri Strains Isolated from Amazonian Dark Earth.</title>
        <authorList>
            <person name="Pellegrinetti T.A."/>
            <person name="Cunha I.C.M."/>
            <person name="Chaves M.G."/>
            <person name="Freitas A.S."/>
            <person name="Silva A.V.R."/>
            <person name="Tsai S.M."/>
            <person name="Mendes L.W."/>
        </authorList>
    </citation>
    <scope>NUCLEOTIDE SEQUENCE</scope>
    <source>
        <strain evidence="2">CENA-BCM004</strain>
    </source>
</reference>
<dbReference type="RefSeq" id="WP_290401050.1">
    <property type="nucleotide sequence ID" value="NZ_JAUHLN010000004.1"/>
</dbReference>
<dbReference type="Proteomes" id="UP001168694">
    <property type="component" value="Unassembled WGS sequence"/>
</dbReference>